<dbReference type="PANTHER" id="PTHR37811:SF2">
    <property type="entry name" value="ABM DOMAIN-CONTAINING PROTEIN"/>
    <property type="match status" value="1"/>
</dbReference>
<dbReference type="Gene3D" id="3.30.70.100">
    <property type="match status" value="1"/>
</dbReference>
<comment type="caution">
    <text evidence="1">The sequence shown here is derived from an EMBL/GenBank/DDBJ whole genome shotgun (WGS) entry which is preliminary data.</text>
</comment>
<proteinExistence type="predicted"/>
<accession>A0ABT0KQI1</accession>
<organism evidence="1 2">
    <name type="scientific">Shewanella electrodiphila</name>
    <dbReference type="NCBI Taxonomy" id="934143"/>
    <lineage>
        <taxon>Bacteria</taxon>
        <taxon>Pseudomonadati</taxon>
        <taxon>Pseudomonadota</taxon>
        <taxon>Gammaproteobacteria</taxon>
        <taxon>Alteromonadales</taxon>
        <taxon>Shewanellaceae</taxon>
        <taxon>Shewanella</taxon>
    </lineage>
</organism>
<dbReference type="InterPro" id="IPR052936">
    <property type="entry name" value="Jasmonate_Hydroxylase-like"/>
</dbReference>
<protein>
    <submittedName>
        <fullName evidence="1">Antibiotic biosynthesis monooxygenase</fullName>
    </submittedName>
</protein>
<keyword evidence="2" id="KW-1185">Reference proteome</keyword>
<keyword evidence="1" id="KW-0560">Oxidoreductase</keyword>
<reference evidence="1 2" key="1">
    <citation type="submission" date="2022-01" db="EMBL/GenBank/DDBJ databases">
        <title>Whole genome-based taxonomy of the Shewanellaceae.</title>
        <authorList>
            <person name="Martin-Rodriguez A.J."/>
        </authorList>
    </citation>
    <scope>NUCLEOTIDE SEQUENCE [LARGE SCALE GENOMIC DNA]</scope>
    <source>
        <strain evidence="1 2">DSM 24955</strain>
    </source>
</reference>
<keyword evidence="1" id="KW-0503">Monooxygenase</keyword>
<dbReference type="RefSeq" id="WP_102528775.1">
    <property type="nucleotide sequence ID" value="NZ_JAKIKU010000006.1"/>
</dbReference>
<dbReference type="Proteomes" id="UP001202134">
    <property type="component" value="Unassembled WGS sequence"/>
</dbReference>
<dbReference type="PANTHER" id="PTHR37811">
    <property type="entry name" value="BLL5343 PROTEIN"/>
    <property type="match status" value="1"/>
</dbReference>
<evidence type="ECO:0000313" key="2">
    <source>
        <dbReference type="Proteomes" id="UP001202134"/>
    </source>
</evidence>
<dbReference type="InterPro" id="IPR011008">
    <property type="entry name" value="Dimeric_a/b-barrel"/>
</dbReference>
<evidence type="ECO:0000313" key="1">
    <source>
        <dbReference type="EMBL" id="MCL1046113.1"/>
    </source>
</evidence>
<dbReference type="EMBL" id="JAKIKU010000006">
    <property type="protein sequence ID" value="MCL1046113.1"/>
    <property type="molecule type" value="Genomic_DNA"/>
</dbReference>
<dbReference type="GO" id="GO:0004497">
    <property type="term" value="F:monooxygenase activity"/>
    <property type="evidence" value="ECO:0007669"/>
    <property type="project" value="UniProtKB-KW"/>
</dbReference>
<gene>
    <name evidence="1" type="ORF">L2737_12340</name>
</gene>
<sequence length="97" mass="11359">MFAVIFKAKVGEQNQHYLDTVAIMRDLAFEQYGCIDFIAVSEGEQEIAISYWQSEDDIKRWHQDSKHSVAQKLGQDKWYASYTVEVVEVKRKYSFGE</sequence>
<name>A0ABT0KQI1_9GAMM</name>
<dbReference type="SUPFAM" id="SSF54909">
    <property type="entry name" value="Dimeric alpha+beta barrel"/>
    <property type="match status" value="1"/>
</dbReference>